<keyword evidence="7" id="KW-1185">Reference proteome</keyword>
<dbReference type="EC" id="3.5.2.3" evidence="6"/>
<evidence type="ECO:0000313" key="6">
    <source>
        <dbReference type="EMBL" id="KAJ2867050.1"/>
    </source>
</evidence>
<keyword evidence="4" id="KW-0665">Pyrimidine biosynthesis</keyword>
<accession>A0A9W8IVF4</accession>
<protein>
    <submittedName>
        <fullName evidence="6">Dihydroorotase</fullName>
        <ecNumber evidence="6">3.5.2.3</ecNumber>
    </submittedName>
</protein>
<dbReference type="GO" id="GO:0004151">
    <property type="term" value="F:dihydroorotase activity"/>
    <property type="evidence" value="ECO:0007669"/>
    <property type="project" value="UniProtKB-EC"/>
</dbReference>
<dbReference type="EMBL" id="JANBUY010000026">
    <property type="protein sequence ID" value="KAJ2867050.1"/>
    <property type="molecule type" value="Genomic_DNA"/>
</dbReference>
<reference evidence="6" key="1">
    <citation type="submission" date="2022-07" db="EMBL/GenBank/DDBJ databases">
        <title>Phylogenomic reconstructions and comparative analyses of Kickxellomycotina fungi.</title>
        <authorList>
            <person name="Reynolds N.K."/>
            <person name="Stajich J.E."/>
            <person name="Barry K."/>
            <person name="Grigoriev I.V."/>
            <person name="Crous P."/>
            <person name="Smith M.E."/>
        </authorList>
    </citation>
    <scope>NUCLEOTIDE SEQUENCE</scope>
    <source>
        <strain evidence="6">RSA 476</strain>
    </source>
</reference>
<feature type="region of interest" description="Disordered" evidence="5">
    <location>
        <begin position="373"/>
        <end position="402"/>
    </location>
</feature>
<feature type="compositionally biased region" description="Basic and acidic residues" evidence="5">
    <location>
        <begin position="523"/>
        <end position="535"/>
    </location>
</feature>
<keyword evidence="1" id="KW-0479">Metal-binding</keyword>
<evidence type="ECO:0000256" key="3">
    <source>
        <dbReference type="ARBA" id="ARBA00022833"/>
    </source>
</evidence>
<feature type="region of interest" description="Disordered" evidence="5">
    <location>
        <begin position="566"/>
        <end position="599"/>
    </location>
</feature>
<evidence type="ECO:0000256" key="5">
    <source>
        <dbReference type="SAM" id="MobiDB-lite"/>
    </source>
</evidence>
<feature type="region of interest" description="Disordered" evidence="5">
    <location>
        <begin position="445"/>
        <end position="468"/>
    </location>
</feature>
<dbReference type="PANTHER" id="PTHR43137">
    <property type="entry name" value="DIHYDROOROTASE"/>
    <property type="match status" value="1"/>
</dbReference>
<evidence type="ECO:0000256" key="4">
    <source>
        <dbReference type="ARBA" id="ARBA00022975"/>
    </source>
</evidence>
<feature type="compositionally biased region" description="Polar residues" evidence="5">
    <location>
        <begin position="448"/>
        <end position="457"/>
    </location>
</feature>
<dbReference type="Gene3D" id="3.40.50.300">
    <property type="entry name" value="P-loop containing nucleotide triphosphate hydrolases"/>
    <property type="match status" value="1"/>
</dbReference>
<dbReference type="InterPro" id="IPR004721">
    <property type="entry name" value="DHOdimr"/>
</dbReference>
<feature type="region of interest" description="Disordered" evidence="5">
    <location>
        <begin position="497"/>
        <end position="545"/>
    </location>
</feature>
<dbReference type="InterPro" id="IPR032466">
    <property type="entry name" value="Metal_Hydrolase"/>
</dbReference>
<dbReference type="Proteomes" id="UP001140074">
    <property type="component" value="Unassembled WGS sequence"/>
</dbReference>
<dbReference type="GO" id="GO:0006221">
    <property type="term" value="P:pyrimidine nucleotide biosynthetic process"/>
    <property type="evidence" value="ECO:0007669"/>
    <property type="project" value="UniProtKB-KW"/>
</dbReference>
<dbReference type="PROSITE" id="PS00483">
    <property type="entry name" value="DIHYDROOROTASE_2"/>
    <property type="match status" value="1"/>
</dbReference>
<evidence type="ECO:0000256" key="2">
    <source>
        <dbReference type="ARBA" id="ARBA00022801"/>
    </source>
</evidence>
<dbReference type="InterPro" id="IPR027417">
    <property type="entry name" value="P-loop_NTPase"/>
</dbReference>
<dbReference type="Gene3D" id="3.20.20.140">
    <property type="entry name" value="Metal-dependent hydrolases"/>
    <property type="match status" value="1"/>
</dbReference>
<keyword evidence="2 6" id="KW-0378">Hydrolase</keyword>
<organism evidence="6 7">
    <name type="scientific">Coemansia aciculifera</name>
    <dbReference type="NCBI Taxonomy" id="417176"/>
    <lineage>
        <taxon>Eukaryota</taxon>
        <taxon>Fungi</taxon>
        <taxon>Fungi incertae sedis</taxon>
        <taxon>Zoopagomycota</taxon>
        <taxon>Kickxellomycotina</taxon>
        <taxon>Kickxellomycetes</taxon>
        <taxon>Kickxellales</taxon>
        <taxon>Kickxellaceae</taxon>
        <taxon>Coemansia</taxon>
    </lineage>
</organism>
<dbReference type="GO" id="GO:0005737">
    <property type="term" value="C:cytoplasm"/>
    <property type="evidence" value="ECO:0007669"/>
    <property type="project" value="TreeGrafter"/>
</dbReference>
<feature type="compositionally biased region" description="Polar residues" evidence="5">
    <location>
        <begin position="331"/>
        <end position="345"/>
    </location>
</feature>
<dbReference type="PANTHER" id="PTHR43137:SF1">
    <property type="entry name" value="DIHYDROOROTASE"/>
    <property type="match status" value="1"/>
</dbReference>
<dbReference type="HAMAP" id="MF_00219">
    <property type="entry name" value="PyrC_classII"/>
    <property type="match status" value="1"/>
</dbReference>
<dbReference type="FunFam" id="3.20.20.140:FF:000071">
    <property type="entry name" value="Dihydroorotase, homodimeric type, variant"/>
    <property type="match status" value="1"/>
</dbReference>
<dbReference type="GO" id="GO:0046872">
    <property type="term" value="F:metal ion binding"/>
    <property type="evidence" value="ECO:0007669"/>
    <property type="project" value="UniProtKB-KW"/>
</dbReference>
<evidence type="ECO:0000256" key="1">
    <source>
        <dbReference type="ARBA" id="ARBA00022723"/>
    </source>
</evidence>
<feature type="region of interest" description="Disordered" evidence="5">
    <location>
        <begin position="317"/>
        <end position="350"/>
    </location>
</feature>
<dbReference type="NCBIfam" id="TIGR00856">
    <property type="entry name" value="pyrC_dimer"/>
    <property type="match status" value="1"/>
</dbReference>
<dbReference type="SUPFAM" id="SSF51556">
    <property type="entry name" value="Metallo-dependent hydrolases"/>
    <property type="match status" value="1"/>
</dbReference>
<comment type="caution">
    <text evidence="6">The sequence shown here is derived from an EMBL/GenBank/DDBJ whole genome shotgun (WGS) entry which is preliminary data.</text>
</comment>
<name>A0A9W8IVF4_9FUNG</name>
<feature type="compositionally biased region" description="Low complexity" evidence="5">
    <location>
        <begin position="568"/>
        <end position="581"/>
    </location>
</feature>
<dbReference type="AlphaFoldDB" id="A0A9W8IVF4"/>
<proteinExistence type="inferred from homology"/>
<sequence length="998" mass="107697">MAEDGRAGSPGFLGIQVISSGSNSDEKGRASETGQRECSESGLFFEAAHIPNTHKPQAPHFTSLTMRVDCGHHCLVVGGTLARRQAVFKALLGTQALDSGLVGSPSSTIHVSSRPYVKPGSSLWDLLIFPHDKTQSIKRGVSERHLAAILRLMDFEFLLTRADDDWGRVVDWAKVLGAGELYALALARLVYHSPPFALLDDIGCLRADQIRQLFSIARRHHITLVIASSDPDPFDPLARRSESPLLACIAEFTRALRLTDTGDWVYCSFGYASQRGAFDDEPCDLIWGMASGDSRLRRRVSALSQCSTTERRWLMASESSAAGDSSRRQSRVVSPTLTARSSMSDVNAADTVSPRNLSIDRALARSALLLSPPADSAETHSQASSSGPASLGSTSRASSAGRSDYEPIVAAVASESQNTQSLPLNTMPPTPVSAIPRKADSFMESESVKQISNQTQPEPVVDQPSVFSPAKNPYARPKNYQRSRPSLSLFASKQAVASESKQVQPAMVTPVTADTSRRPFSRNGEEEGEQSKDAEGASVGTAPITPITPTAFVAESPLRNSAAKIRQVSATPSVSSGSPSRIPRPPSSVSRIDRTSQLTDSASVTSLMATLSISSPPNDGNSGMSAKLLSSTIAGDSEYAGQQPLTLDEFTAALNNIDFHCHLRQGDMMDTVVPMVEQGGVRTVLAMPNLTPPLTTTQMAVDYGTALQKLAPNVHFILTLYLSPDLTPEEVSKAAAAGITAVKVYPSGVTTNSDWGVLDFKIYYPTFQAMQDHNLVLCLHGECPSDAKKGICILNAEERFLATLRELHQAFPRLRIVLEHATTKAAVDCVKSLGDTVACTITAHHLFITIDDWAGQPHHFCKPVAKYPSDRDALQDVVRSGHPRFFLGSDSAPHPRRAKQGERPAAGVFTTPILVPLMATLFERLGCLDKLEAFISTYGRAFYQLPAVSSSDPRLVLKRKALEIPESYTINSSSAQESDVVVPFMAKQELAWQIDNGC</sequence>
<keyword evidence="3" id="KW-0862">Zinc</keyword>
<dbReference type="GO" id="GO:0006207">
    <property type="term" value="P:'de novo' pyrimidine nucleobase biosynthetic process"/>
    <property type="evidence" value="ECO:0007669"/>
    <property type="project" value="TreeGrafter"/>
</dbReference>
<evidence type="ECO:0000313" key="7">
    <source>
        <dbReference type="Proteomes" id="UP001140074"/>
    </source>
</evidence>
<gene>
    <name evidence="6" type="primary">URA4_2</name>
    <name evidence="6" type="ORF">GGH94_001116</name>
</gene>
<dbReference type="InterPro" id="IPR002195">
    <property type="entry name" value="Dihydroorotase_CS"/>
</dbReference>
<dbReference type="SUPFAM" id="SSF52540">
    <property type="entry name" value="P-loop containing nucleoside triphosphate hydrolases"/>
    <property type="match status" value="1"/>
</dbReference>